<feature type="compositionally biased region" description="Pro residues" evidence="1">
    <location>
        <begin position="48"/>
        <end position="59"/>
    </location>
</feature>
<feature type="region of interest" description="Disordered" evidence="1">
    <location>
        <begin position="291"/>
        <end position="313"/>
    </location>
</feature>
<feature type="compositionally biased region" description="Low complexity" evidence="1">
    <location>
        <begin position="295"/>
        <end position="313"/>
    </location>
</feature>
<dbReference type="EMBL" id="BLPF01000002">
    <property type="protein sequence ID" value="GFJ82051.1"/>
    <property type="molecule type" value="Genomic_DNA"/>
</dbReference>
<reference evidence="3 4" key="2">
    <citation type="submission" date="2020-03" db="EMBL/GenBank/DDBJ databases">
        <authorList>
            <person name="Ichikawa N."/>
            <person name="Kimura A."/>
            <person name="Kitahashi Y."/>
            <person name="Uohara A."/>
        </authorList>
    </citation>
    <scope>NUCLEOTIDE SEQUENCE [LARGE SCALE GENOMIC DNA]</scope>
    <source>
        <strain evidence="3 4">NBRC 108639</strain>
    </source>
</reference>
<feature type="region of interest" description="Disordered" evidence="1">
    <location>
        <begin position="45"/>
        <end position="68"/>
    </location>
</feature>
<gene>
    <name evidence="3" type="ORF">Phou_062310</name>
</gene>
<keyword evidence="4" id="KW-1185">Reference proteome</keyword>
<organism evidence="3 4">
    <name type="scientific">Phytohabitans houttuyneae</name>
    <dbReference type="NCBI Taxonomy" id="1076126"/>
    <lineage>
        <taxon>Bacteria</taxon>
        <taxon>Bacillati</taxon>
        <taxon>Actinomycetota</taxon>
        <taxon>Actinomycetes</taxon>
        <taxon>Micromonosporales</taxon>
        <taxon>Micromonosporaceae</taxon>
    </lineage>
</organism>
<accession>A0A6V8KHV6</accession>
<keyword evidence="2" id="KW-0732">Signal</keyword>
<sequence>MVAAITAAVAVAAATGVAAAGIAGGPSEDASPAAANQVGVSAASSAPLPLPATAPPGPSIGPGSPRQQALAFAGRLRPAASDVSRGPYSYLETRQWGHQAFPDGDGRLPPSVQRIQWWRSLAGAGRQVTWDETDGGCRQDGGDTRTSGGMEGPAGIAGRIAADPDRLRRQLMAGSLPQERRPRHVVSVIMYLPDWGYLDRSARTTIVRLLAEQPGLQPLTGVTDRAGRPAVRVAVRDTDSLGTVLDVVLLLHPVSGQLLASYDEVVGAAANTDPNYLTNLHGYRLYLDQRRTPTTQQPAAGCAGPATTPGRTR</sequence>
<evidence type="ECO:0000256" key="2">
    <source>
        <dbReference type="SAM" id="SignalP"/>
    </source>
</evidence>
<reference evidence="3 4" key="1">
    <citation type="submission" date="2020-03" db="EMBL/GenBank/DDBJ databases">
        <title>Whole genome shotgun sequence of Phytohabitans houttuyneae NBRC 108639.</title>
        <authorList>
            <person name="Komaki H."/>
            <person name="Tamura T."/>
        </authorList>
    </citation>
    <scope>NUCLEOTIDE SEQUENCE [LARGE SCALE GENOMIC DNA]</scope>
    <source>
        <strain evidence="3 4">NBRC 108639</strain>
    </source>
</reference>
<dbReference type="Proteomes" id="UP000482800">
    <property type="component" value="Unassembled WGS sequence"/>
</dbReference>
<feature type="region of interest" description="Disordered" evidence="1">
    <location>
        <begin position="130"/>
        <end position="156"/>
    </location>
</feature>
<evidence type="ECO:0000313" key="4">
    <source>
        <dbReference type="Proteomes" id="UP000482800"/>
    </source>
</evidence>
<dbReference type="AlphaFoldDB" id="A0A6V8KHV6"/>
<feature type="signal peptide" evidence="2">
    <location>
        <begin position="1"/>
        <end position="19"/>
    </location>
</feature>
<feature type="chain" id="PRO_5028848505" evidence="2">
    <location>
        <begin position="20"/>
        <end position="313"/>
    </location>
</feature>
<proteinExistence type="predicted"/>
<evidence type="ECO:0000313" key="3">
    <source>
        <dbReference type="EMBL" id="GFJ82051.1"/>
    </source>
</evidence>
<protein>
    <submittedName>
        <fullName evidence="3">Uncharacterized protein</fullName>
    </submittedName>
</protein>
<name>A0A6V8KHV6_9ACTN</name>
<comment type="caution">
    <text evidence="3">The sequence shown here is derived from an EMBL/GenBank/DDBJ whole genome shotgun (WGS) entry which is preliminary data.</text>
</comment>
<evidence type="ECO:0000256" key="1">
    <source>
        <dbReference type="SAM" id="MobiDB-lite"/>
    </source>
</evidence>